<reference evidence="2" key="1">
    <citation type="journal article" date="2023" name="Front. Mar. Sci.">
        <title>A new Merluccius polli reference genome to investigate the effects of global change in West African waters.</title>
        <authorList>
            <person name="Mateo J.L."/>
            <person name="Blanco-Fernandez C."/>
            <person name="Garcia-Vazquez E."/>
            <person name="Machado-Schiaffino G."/>
        </authorList>
    </citation>
    <scope>NUCLEOTIDE SEQUENCE</scope>
    <source>
        <strain evidence="2">C29</strain>
        <tissue evidence="2">Fin</tissue>
    </source>
</reference>
<organism evidence="2 3">
    <name type="scientific">Merluccius polli</name>
    <name type="common">Benguela hake</name>
    <name type="synonym">Merluccius cadenati</name>
    <dbReference type="NCBI Taxonomy" id="89951"/>
    <lineage>
        <taxon>Eukaryota</taxon>
        <taxon>Metazoa</taxon>
        <taxon>Chordata</taxon>
        <taxon>Craniata</taxon>
        <taxon>Vertebrata</taxon>
        <taxon>Euteleostomi</taxon>
        <taxon>Actinopterygii</taxon>
        <taxon>Neopterygii</taxon>
        <taxon>Teleostei</taxon>
        <taxon>Neoteleostei</taxon>
        <taxon>Acanthomorphata</taxon>
        <taxon>Zeiogadaria</taxon>
        <taxon>Gadariae</taxon>
        <taxon>Gadiformes</taxon>
        <taxon>Gadoidei</taxon>
        <taxon>Merlucciidae</taxon>
        <taxon>Merluccius</taxon>
    </lineage>
</organism>
<feature type="compositionally biased region" description="Polar residues" evidence="1">
    <location>
        <begin position="117"/>
        <end position="136"/>
    </location>
</feature>
<protein>
    <submittedName>
        <fullName evidence="2">Uncharacterized protein</fullName>
    </submittedName>
</protein>
<feature type="region of interest" description="Disordered" evidence="1">
    <location>
        <begin position="115"/>
        <end position="162"/>
    </location>
</feature>
<dbReference type="EMBL" id="JAOPHQ010001726">
    <property type="protein sequence ID" value="KAK0149657.1"/>
    <property type="molecule type" value="Genomic_DNA"/>
</dbReference>
<evidence type="ECO:0000256" key="1">
    <source>
        <dbReference type="SAM" id="MobiDB-lite"/>
    </source>
</evidence>
<evidence type="ECO:0000313" key="2">
    <source>
        <dbReference type="EMBL" id="KAK0149657.1"/>
    </source>
</evidence>
<name>A0AA47N0Y3_MERPO</name>
<accession>A0AA47N0Y3</accession>
<sequence length="223" mass="24792">MAEVWGGFVHNGKQDLPAGSGLRISPETLTTDNRLQFSGMAFATFAESYGFHYITSHHSGIIRGSYTVKTVNDLLKKAADPYLTLLAYRATPLQQQYNQCVECVWLIAGLQPHPAPDSNQSDLGQQAPTRRASTGDQPERTGTVIGNHTTPRSYGPHGTVRRNRHHLIPMQASLEQSSGGEEEQNLVVQNRVLLHKNHRISRMFLVRHLLLGPEVWESCGETN</sequence>
<keyword evidence="3" id="KW-1185">Reference proteome</keyword>
<dbReference type="Proteomes" id="UP001174136">
    <property type="component" value="Unassembled WGS sequence"/>
</dbReference>
<proteinExistence type="predicted"/>
<comment type="caution">
    <text evidence="2">The sequence shown here is derived from an EMBL/GenBank/DDBJ whole genome shotgun (WGS) entry which is preliminary data.</text>
</comment>
<evidence type="ECO:0000313" key="3">
    <source>
        <dbReference type="Proteomes" id="UP001174136"/>
    </source>
</evidence>
<gene>
    <name evidence="2" type="ORF">N1851_009578</name>
</gene>
<dbReference type="AlphaFoldDB" id="A0AA47N0Y3"/>